<dbReference type="InterPro" id="IPR026509">
    <property type="entry name" value="TMEM183"/>
</dbReference>
<dbReference type="EMBL" id="CAXKWB010057243">
    <property type="protein sequence ID" value="CAL4179410.1"/>
    <property type="molecule type" value="Genomic_DNA"/>
</dbReference>
<keyword evidence="2" id="KW-1185">Reference proteome</keyword>
<protein>
    <recommendedName>
        <fullName evidence="3">Transmembrane protein 183</fullName>
    </recommendedName>
</protein>
<gene>
    <name evidence="1" type="ORF">MNOR_LOCUS35134</name>
</gene>
<comment type="caution">
    <text evidence="1">The sequence shown here is derived from an EMBL/GenBank/DDBJ whole genome shotgun (WGS) entry which is preliminary data.</text>
</comment>
<sequence>MKIGVNGVLQLNDYEITTFMQLCEKIQPEDVGHFAAICQATYYIVTTARFWFSLYKRNHKWVTELPENLNHWNMNHIYGLRASVIRSLYYMYMPFRSKISSEKTLSADPTYLLRSQCLLQWQQKRGCHHKYLFKFFHPNCVKKFKGSVSRLRMPDIAESDSLVHINPDEGCYILEAKCLTLNAMPMVMGEYLHHAGIGISANLCHHRLRLSFSPRHMLPSGSTSSIGTRRPNITEISLDSVEHVIV</sequence>
<dbReference type="AlphaFoldDB" id="A0AAV2SF76"/>
<organism evidence="1 2">
    <name type="scientific">Meganyctiphanes norvegica</name>
    <name type="common">Northern krill</name>
    <name type="synonym">Thysanopoda norvegica</name>
    <dbReference type="NCBI Taxonomy" id="48144"/>
    <lineage>
        <taxon>Eukaryota</taxon>
        <taxon>Metazoa</taxon>
        <taxon>Ecdysozoa</taxon>
        <taxon>Arthropoda</taxon>
        <taxon>Crustacea</taxon>
        <taxon>Multicrustacea</taxon>
        <taxon>Malacostraca</taxon>
        <taxon>Eumalacostraca</taxon>
        <taxon>Eucarida</taxon>
        <taxon>Euphausiacea</taxon>
        <taxon>Euphausiidae</taxon>
        <taxon>Meganyctiphanes</taxon>
    </lineage>
</organism>
<accession>A0AAV2SF76</accession>
<dbReference type="Proteomes" id="UP001497623">
    <property type="component" value="Unassembled WGS sequence"/>
</dbReference>
<dbReference type="PANTHER" id="PTHR20988">
    <property type="entry name" value="TRANSMEMBRANE PROTEIN 183A-RELATED"/>
    <property type="match status" value="1"/>
</dbReference>
<evidence type="ECO:0000313" key="2">
    <source>
        <dbReference type="Proteomes" id="UP001497623"/>
    </source>
</evidence>
<evidence type="ECO:0000313" key="1">
    <source>
        <dbReference type="EMBL" id="CAL4179410.1"/>
    </source>
</evidence>
<dbReference type="GO" id="GO:0019005">
    <property type="term" value="C:SCF ubiquitin ligase complex"/>
    <property type="evidence" value="ECO:0007669"/>
    <property type="project" value="TreeGrafter"/>
</dbReference>
<reference evidence="1 2" key="1">
    <citation type="submission" date="2024-05" db="EMBL/GenBank/DDBJ databases">
        <authorList>
            <person name="Wallberg A."/>
        </authorList>
    </citation>
    <scope>NUCLEOTIDE SEQUENCE [LARGE SCALE GENOMIC DNA]</scope>
</reference>
<dbReference type="GO" id="GO:0031647">
    <property type="term" value="P:regulation of protein stability"/>
    <property type="evidence" value="ECO:0007669"/>
    <property type="project" value="TreeGrafter"/>
</dbReference>
<proteinExistence type="predicted"/>
<evidence type="ECO:0008006" key="3">
    <source>
        <dbReference type="Google" id="ProtNLM"/>
    </source>
</evidence>
<name>A0AAV2SF76_MEGNR</name>
<dbReference type="PANTHER" id="PTHR20988:SF2">
    <property type="entry name" value="TRANSMEMBRANE PROTEIN 183A-RELATED"/>
    <property type="match status" value="1"/>
</dbReference>
<feature type="non-terminal residue" evidence="1">
    <location>
        <position position="246"/>
    </location>
</feature>